<dbReference type="eggNOG" id="ENOG502SYJ7">
    <property type="taxonomic scope" value="Eukaryota"/>
</dbReference>
<dbReference type="Proteomes" id="UP000266841">
    <property type="component" value="Unassembled WGS sequence"/>
</dbReference>
<evidence type="ECO:0000256" key="4">
    <source>
        <dbReference type="SAM" id="MobiDB-lite"/>
    </source>
</evidence>
<reference evidence="6 7" key="1">
    <citation type="journal article" date="2012" name="Genome Biol.">
        <title>Genome and low-iron response of an oceanic diatom adapted to chronic iron limitation.</title>
        <authorList>
            <person name="Lommer M."/>
            <person name="Specht M."/>
            <person name="Roy A.S."/>
            <person name="Kraemer L."/>
            <person name="Andreson R."/>
            <person name="Gutowska M.A."/>
            <person name="Wolf J."/>
            <person name="Bergner S.V."/>
            <person name="Schilhabel M.B."/>
            <person name="Klostermeier U.C."/>
            <person name="Beiko R.G."/>
            <person name="Rosenstiel P."/>
            <person name="Hippler M."/>
            <person name="Laroche J."/>
        </authorList>
    </citation>
    <scope>NUCLEOTIDE SEQUENCE [LARGE SCALE GENOMIC DNA]</scope>
    <source>
        <strain evidence="6 7">CCMP1005</strain>
    </source>
</reference>
<accession>K0S249</accession>
<dbReference type="OrthoDB" id="10262564at2759"/>
<dbReference type="AlphaFoldDB" id="K0S249"/>
<keyword evidence="1" id="KW-0479">Metal-binding</keyword>
<name>K0S249_THAOC</name>
<dbReference type="InterPro" id="IPR032675">
    <property type="entry name" value="LRR_dom_sf"/>
</dbReference>
<dbReference type="GO" id="GO:0008270">
    <property type="term" value="F:zinc ion binding"/>
    <property type="evidence" value="ECO:0007669"/>
    <property type="project" value="UniProtKB-KW"/>
</dbReference>
<evidence type="ECO:0000259" key="5">
    <source>
        <dbReference type="SMART" id="SM00396"/>
    </source>
</evidence>
<feature type="region of interest" description="Disordered" evidence="4">
    <location>
        <begin position="580"/>
        <end position="607"/>
    </location>
</feature>
<dbReference type="Gene3D" id="3.80.10.10">
    <property type="entry name" value="Ribonuclease Inhibitor"/>
    <property type="match status" value="1"/>
</dbReference>
<dbReference type="SMART" id="SM00396">
    <property type="entry name" value="ZnF_UBR1"/>
    <property type="match status" value="1"/>
</dbReference>
<comment type="caution">
    <text evidence="6">The sequence shown here is derived from an EMBL/GenBank/DDBJ whole genome shotgun (WGS) entry which is preliminary data.</text>
</comment>
<dbReference type="CDD" id="cd19671">
    <property type="entry name" value="UBR-box_UBR4_5_6_7"/>
    <property type="match status" value="1"/>
</dbReference>
<feature type="domain" description="UBR-type" evidence="5">
    <location>
        <begin position="621"/>
        <end position="686"/>
    </location>
</feature>
<gene>
    <name evidence="6" type="ORF">THAOC_20509</name>
</gene>
<keyword evidence="3" id="KW-0862">Zinc</keyword>
<protein>
    <recommendedName>
        <fullName evidence="5">UBR-type domain-containing protein</fullName>
    </recommendedName>
</protein>
<evidence type="ECO:0000313" key="6">
    <source>
        <dbReference type="EMBL" id="EJK59290.1"/>
    </source>
</evidence>
<sequence length="686" mass="75011">MSKDDRVIVGNADLNDVISSVGQHVFSYLPLGSILNGFNSLALVNTAFRHAVIECLGQAEELCFSRCSHLRRIDDEGLAGLVKVIAGGISARRAVADRDRERASRPMLRLKRLDLSRCRTLRGHGVFSILGHAIDLESVVLSGASRVTCGDAFLPKEGTSDEERDAAALAKVHYISLEGCSRVDAADLNKTRYVARGVRHLDLSGVSTTLDDTCLSLLTRVSALESLSLAGAKRITALSVGVICHIHRWTLKRLVLCGCEKVNFMEIMMGAFVSMTAILDGNQEDIHNGNYGSIIPRPYVQDTSVEVYGELLSKAIIFARQEHAGDNRMAELTLRNNAIMLKARTAEASRGVSSSPSSSCVLFQELESLDIGLIGNDSYKLHGAIPALVWLNGGRLRDINLCGLERNRLPPSDIRFLLAVSNVRTLNARCVEPGTLRLMSRHLSEIDYSHGWTGINFLSAPIRLISARLDYAALPEDTLTNLLRCTTLLNLSVRGSRMRKLIRGNMLWRAINSSELLSALGQISSHGKLLQLDCRDIKMDSPLSALRTAFPSLLRLNGRSTKLGTKLLKAHHVDVSWRVGDRKKENGKRKRPGTAPPISSVDDRAQRAEGDAAATRGKCSLLRTGFCQSKETEQEMFACMTCGITFGRFVCLTCSSRCHEGHDVQIAGFGPGYCDCCLLSSCKCMG</sequence>
<dbReference type="InterPro" id="IPR003126">
    <property type="entry name" value="Znf_UBR"/>
</dbReference>
<keyword evidence="7" id="KW-1185">Reference proteome</keyword>
<dbReference type="SUPFAM" id="SSF52047">
    <property type="entry name" value="RNI-like"/>
    <property type="match status" value="1"/>
</dbReference>
<evidence type="ECO:0000256" key="3">
    <source>
        <dbReference type="ARBA" id="ARBA00022833"/>
    </source>
</evidence>
<proteinExistence type="predicted"/>
<organism evidence="6 7">
    <name type="scientific">Thalassiosira oceanica</name>
    <name type="common">Marine diatom</name>
    <dbReference type="NCBI Taxonomy" id="159749"/>
    <lineage>
        <taxon>Eukaryota</taxon>
        <taxon>Sar</taxon>
        <taxon>Stramenopiles</taxon>
        <taxon>Ochrophyta</taxon>
        <taxon>Bacillariophyta</taxon>
        <taxon>Coscinodiscophyceae</taxon>
        <taxon>Thalassiosirophycidae</taxon>
        <taxon>Thalassiosirales</taxon>
        <taxon>Thalassiosiraceae</taxon>
        <taxon>Thalassiosira</taxon>
    </lineage>
</organism>
<evidence type="ECO:0000256" key="1">
    <source>
        <dbReference type="ARBA" id="ARBA00022723"/>
    </source>
</evidence>
<evidence type="ECO:0000256" key="2">
    <source>
        <dbReference type="ARBA" id="ARBA00022771"/>
    </source>
</evidence>
<evidence type="ECO:0000313" key="7">
    <source>
        <dbReference type="Proteomes" id="UP000266841"/>
    </source>
</evidence>
<dbReference type="EMBL" id="AGNL01023172">
    <property type="protein sequence ID" value="EJK59290.1"/>
    <property type="molecule type" value="Genomic_DNA"/>
</dbReference>
<keyword evidence="2" id="KW-0863">Zinc-finger</keyword>